<name>A0A516SKQ5_9NEIS</name>
<dbReference type="InterPro" id="IPR036736">
    <property type="entry name" value="ACP-like_sf"/>
</dbReference>
<dbReference type="Pfam" id="PF13193">
    <property type="entry name" value="AMP-binding_C"/>
    <property type="match status" value="1"/>
</dbReference>
<dbReference type="InterPro" id="IPR006162">
    <property type="entry name" value="Ppantetheine_attach_site"/>
</dbReference>
<evidence type="ECO:0000259" key="3">
    <source>
        <dbReference type="PROSITE" id="PS50075"/>
    </source>
</evidence>
<evidence type="ECO:0000256" key="2">
    <source>
        <dbReference type="ARBA" id="ARBA00022553"/>
    </source>
</evidence>
<dbReference type="GO" id="GO:0044550">
    <property type="term" value="P:secondary metabolite biosynthetic process"/>
    <property type="evidence" value="ECO:0007669"/>
    <property type="project" value="TreeGrafter"/>
</dbReference>
<dbReference type="InterPro" id="IPR042099">
    <property type="entry name" value="ANL_N_sf"/>
</dbReference>
<dbReference type="GO" id="GO:0043041">
    <property type="term" value="P:amino acid activation for nonribosomal peptide biosynthetic process"/>
    <property type="evidence" value="ECO:0007669"/>
    <property type="project" value="TreeGrafter"/>
</dbReference>
<dbReference type="OrthoDB" id="2472181at2"/>
<dbReference type="Proteomes" id="UP000317550">
    <property type="component" value="Chromosome"/>
</dbReference>
<dbReference type="Gene3D" id="3.30.559.30">
    <property type="entry name" value="Nonribosomal peptide synthetase, condensation domain"/>
    <property type="match status" value="1"/>
</dbReference>
<dbReference type="KEGG" id="cari:FNU76_21625"/>
<sequence>MPKHDPIALNARKQALRDFMQQQAAPEYRDCPFFAASAQPGAADVPTKLTFLLPAALHQRIFSMAAASALHRQSLFSACLKYLAFLHCREAEGVLAWQTDGHCLPLAWKIDAADLEQPVKRLFGSELALWRQAAELCSGLAADVLAGELAPMPEVLVAYAETGDPLEGVKLADYRLAIGIAAGPESTRLQLCFAKQRVDEEIVGLIAERFMLLLQGMAAEPAAPLGSMAWVPAAEQARITALSSPMPAGPLPYPNLAHAIAAALRTRPDRPFLQVDKQSTRFADLARYTDHLLADPAWPEWDALGDCILIVGPKGPETTLAALVCMRIGKPFCLQPDSQPEAQLDSVMAVHRTRVVLLEAGCAALAGFFEARNCQVLLLPALDEANTPAGANAAWLERGLAVEADASLCVVMTSGSEGQPKGCIATHRALLNLAQEKGSLYGPGRSRVASMSNHAFDYFVLECVEAMLLDVELVLLPQEARVDAVKCVRFLSEQGIDQLFATTVLAEDIMAQGEIAGFKQLFFGGESLRSFSKHNYQLFHVYGPSETGVLTSCAPIHANHQRITIGKPIGGYQCAIVFPGTVEPCPLGVPGELLIGGAGVGLGYLNRPDLTAKSFIDVDQTVLRGRFYRSGDICCWNAEGELEIQGRRDRQLKVNGFRVELDAIERCLCELPGVSQAAVIGLADQLGHARLGAVVAAGPELGEQQVRTLLAARLPAYMVPGQIARVAALPLNRNGKLDRPRLKALLSEAAAEAVVPPQGAIQNWLAACWARTLEMDLAALSVDRSFFALGGHSLRAARMLAELQQAYQVEVPLLEFFRNDSIASLAGLVEARLAQPSDQPARAFSDCWRACRRARRGAAPCPRRRRACMRSTACIRNRWLICWKWRFPCRPG</sequence>
<dbReference type="PANTHER" id="PTHR45527:SF1">
    <property type="entry name" value="FATTY ACID SYNTHASE"/>
    <property type="match status" value="1"/>
</dbReference>
<dbReference type="Gene3D" id="3.40.50.12780">
    <property type="entry name" value="N-terminal domain of ligase-like"/>
    <property type="match status" value="1"/>
</dbReference>
<dbReference type="AlphaFoldDB" id="A0A516SKQ5"/>
<dbReference type="RefSeq" id="WP_144280124.1">
    <property type="nucleotide sequence ID" value="NZ_CP041730.1"/>
</dbReference>
<dbReference type="PANTHER" id="PTHR45527">
    <property type="entry name" value="NONRIBOSOMAL PEPTIDE SYNTHETASE"/>
    <property type="match status" value="1"/>
</dbReference>
<gene>
    <name evidence="4" type="ORF">FNU76_21625</name>
</gene>
<dbReference type="PROSITE" id="PS50075">
    <property type="entry name" value="CARRIER"/>
    <property type="match status" value="1"/>
</dbReference>
<dbReference type="Gene3D" id="1.10.1200.10">
    <property type="entry name" value="ACP-like"/>
    <property type="match status" value="1"/>
</dbReference>
<dbReference type="SMART" id="SM00823">
    <property type="entry name" value="PKS_PP"/>
    <property type="match status" value="1"/>
</dbReference>
<dbReference type="SUPFAM" id="SSF52777">
    <property type="entry name" value="CoA-dependent acyltransferases"/>
    <property type="match status" value="1"/>
</dbReference>
<feature type="domain" description="Carrier" evidence="3">
    <location>
        <begin position="756"/>
        <end position="833"/>
    </location>
</feature>
<proteinExistence type="predicted"/>
<evidence type="ECO:0000313" key="4">
    <source>
        <dbReference type="EMBL" id="QDQ28741.1"/>
    </source>
</evidence>
<organism evidence="4 5">
    <name type="scientific">Chitinimonas arctica</name>
    <dbReference type="NCBI Taxonomy" id="2594795"/>
    <lineage>
        <taxon>Bacteria</taxon>
        <taxon>Pseudomonadati</taxon>
        <taxon>Pseudomonadota</taxon>
        <taxon>Betaproteobacteria</taxon>
        <taxon>Neisseriales</taxon>
        <taxon>Chitinibacteraceae</taxon>
        <taxon>Chitinimonas</taxon>
    </lineage>
</organism>
<dbReference type="InterPro" id="IPR000873">
    <property type="entry name" value="AMP-dep_synth/lig_dom"/>
</dbReference>
<dbReference type="PROSITE" id="PS00455">
    <property type="entry name" value="AMP_BINDING"/>
    <property type="match status" value="1"/>
</dbReference>
<evidence type="ECO:0000313" key="5">
    <source>
        <dbReference type="Proteomes" id="UP000317550"/>
    </source>
</evidence>
<evidence type="ECO:0000256" key="1">
    <source>
        <dbReference type="ARBA" id="ARBA00022450"/>
    </source>
</evidence>
<dbReference type="PROSITE" id="PS00012">
    <property type="entry name" value="PHOSPHOPANTETHEINE"/>
    <property type="match status" value="1"/>
</dbReference>
<dbReference type="Pfam" id="PF00550">
    <property type="entry name" value="PP-binding"/>
    <property type="match status" value="1"/>
</dbReference>
<dbReference type="InterPro" id="IPR045851">
    <property type="entry name" value="AMP-bd_C_sf"/>
</dbReference>
<protein>
    <submittedName>
        <fullName evidence="4">AMP-binding protein</fullName>
    </submittedName>
</protein>
<dbReference type="InterPro" id="IPR025110">
    <property type="entry name" value="AMP-bd_C"/>
</dbReference>
<reference evidence="5" key="1">
    <citation type="submission" date="2019-07" db="EMBL/GenBank/DDBJ databases">
        <title>Chitinimonas sp. nov., isolated from Ny-Alesund, arctica soil.</title>
        <authorList>
            <person name="Xu Q."/>
            <person name="Peng F."/>
        </authorList>
    </citation>
    <scope>NUCLEOTIDE SEQUENCE [LARGE SCALE GENOMIC DNA]</scope>
    <source>
        <strain evidence="5">R3-44</strain>
    </source>
</reference>
<dbReference type="GO" id="GO:0005737">
    <property type="term" value="C:cytoplasm"/>
    <property type="evidence" value="ECO:0007669"/>
    <property type="project" value="TreeGrafter"/>
</dbReference>
<dbReference type="InterPro" id="IPR009081">
    <property type="entry name" value="PP-bd_ACP"/>
</dbReference>
<dbReference type="InterPro" id="IPR020806">
    <property type="entry name" value="PKS_PP-bd"/>
</dbReference>
<dbReference type="InterPro" id="IPR020845">
    <property type="entry name" value="AMP-binding_CS"/>
</dbReference>
<dbReference type="SUPFAM" id="SSF56801">
    <property type="entry name" value="Acetyl-CoA synthetase-like"/>
    <property type="match status" value="1"/>
</dbReference>
<dbReference type="Gene3D" id="3.30.300.30">
    <property type="match status" value="1"/>
</dbReference>
<dbReference type="SUPFAM" id="SSF47336">
    <property type="entry name" value="ACP-like"/>
    <property type="match status" value="1"/>
</dbReference>
<keyword evidence="5" id="KW-1185">Reference proteome</keyword>
<keyword evidence="1" id="KW-0596">Phosphopantetheine</keyword>
<dbReference type="Pfam" id="PF00501">
    <property type="entry name" value="AMP-binding"/>
    <property type="match status" value="1"/>
</dbReference>
<dbReference type="EMBL" id="CP041730">
    <property type="protein sequence ID" value="QDQ28741.1"/>
    <property type="molecule type" value="Genomic_DNA"/>
</dbReference>
<dbReference type="GO" id="GO:0031177">
    <property type="term" value="F:phosphopantetheine binding"/>
    <property type="evidence" value="ECO:0007669"/>
    <property type="project" value="InterPro"/>
</dbReference>
<accession>A0A516SKQ5</accession>
<keyword evidence="2" id="KW-0597">Phosphoprotein</keyword>